<dbReference type="Pfam" id="PF17105">
    <property type="entry name" value="BRD4_CDT"/>
    <property type="match status" value="1"/>
</dbReference>
<dbReference type="GO" id="GO:0004301">
    <property type="term" value="F:epoxide hydrolase activity"/>
    <property type="evidence" value="ECO:0007669"/>
    <property type="project" value="UniProtKB-ARBA"/>
</dbReference>
<feature type="domain" description="Bromodomain protein 4 C-terminal" evidence="5">
    <location>
        <begin position="276"/>
        <end position="298"/>
    </location>
</feature>
<dbReference type="Pfam" id="PF00561">
    <property type="entry name" value="Abhydrolase_1"/>
    <property type="match status" value="1"/>
</dbReference>
<evidence type="ECO:0000259" key="5">
    <source>
        <dbReference type="Pfam" id="PF17105"/>
    </source>
</evidence>
<dbReference type="PRINTS" id="PR00412">
    <property type="entry name" value="EPOXHYDRLASE"/>
</dbReference>
<comment type="similarity">
    <text evidence="2">Belongs to the AB hydrolase superfamily. Epoxide hydrolase family.</text>
</comment>
<name>A0A8D2MK47_ZONAL</name>
<keyword evidence="7" id="KW-1185">Reference proteome</keyword>
<dbReference type="AlphaFoldDB" id="A0A8D2MK47"/>
<evidence type="ECO:0000256" key="2">
    <source>
        <dbReference type="ARBA" id="ARBA00038334"/>
    </source>
</evidence>
<reference evidence="6" key="1">
    <citation type="submission" date="2025-08" db="UniProtKB">
        <authorList>
            <consortium name="Ensembl"/>
        </authorList>
    </citation>
    <scope>IDENTIFICATION</scope>
</reference>
<organism evidence="6 7">
    <name type="scientific">Zonotrichia albicollis</name>
    <name type="common">White-throated sparrow</name>
    <name type="synonym">Fringilla albicollis</name>
    <dbReference type="NCBI Taxonomy" id="44394"/>
    <lineage>
        <taxon>Eukaryota</taxon>
        <taxon>Metazoa</taxon>
        <taxon>Chordata</taxon>
        <taxon>Craniata</taxon>
        <taxon>Vertebrata</taxon>
        <taxon>Euteleostomi</taxon>
        <taxon>Archelosauria</taxon>
        <taxon>Archosauria</taxon>
        <taxon>Dinosauria</taxon>
        <taxon>Saurischia</taxon>
        <taxon>Theropoda</taxon>
        <taxon>Coelurosauria</taxon>
        <taxon>Aves</taxon>
        <taxon>Neognathae</taxon>
        <taxon>Neoaves</taxon>
        <taxon>Telluraves</taxon>
        <taxon>Australaves</taxon>
        <taxon>Passeriformes</taxon>
        <taxon>Passerellidae</taxon>
        <taxon>Zonotrichia</taxon>
    </lineage>
</organism>
<evidence type="ECO:0000313" key="7">
    <source>
        <dbReference type="Proteomes" id="UP000694413"/>
    </source>
</evidence>
<feature type="region of interest" description="Disordered" evidence="3">
    <location>
        <begin position="70"/>
        <end position="92"/>
    </location>
</feature>
<dbReference type="PANTHER" id="PTHR43329">
    <property type="entry name" value="EPOXIDE HYDROLASE"/>
    <property type="match status" value="1"/>
</dbReference>
<feature type="region of interest" description="Disordered" evidence="3">
    <location>
        <begin position="143"/>
        <end position="163"/>
    </location>
</feature>
<accession>A0A8D2MK47</accession>
<evidence type="ECO:0000259" key="4">
    <source>
        <dbReference type="Pfam" id="PF00561"/>
    </source>
</evidence>
<reference evidence="6" key="2">
    <citation type="submission" date="2025-09" db="UniProtKB">
        <authorList>
            <consortium name="Ensembl"/>
        </authorList>
    </citation>
    <scope>IDENTIFICATION</scope>
</reference>
<feature type="region of interest" description="Disordered" evidence="3">
    <location>
        <begin position="1"/>
        <end position="36"/>
    </location>
</feature>
<evidence type="ECO:0008006" key="8">
    <source>
        <dbReference type="Google" id="ProtNLM"/>
    </source>
</evidence>
<feature type="domain" description="AB hydrolase-1" evidence="4">
    <location>
        <begin position="312"/>
        <end position="557"/>
    </location>
</feature>
<dbReference type="PRINTS" id="PR00111">
    <property type="entry name" value="ABHYDROLASE"/>
</dbReference>
<feature type="compositionally biased region" description="Polar residues" evidence="3">
    <location>
        <begin position="73"/>
        <end position="92"/>
    </location>
</feature>
<proteinExistence type="inferred from homology"/>
<protein>
    <recommendedName>
        <fullName evidence="8">Epoxide hydrolase 4</fullName>
    </recommendedName>
</protein>
<dbReference type="Proteomes" id="UP000694413">
    <property type="component" value="Unassembled WGS sequence"/>
</dbReference>
<evidence type="ECO:0000256" key="3">
    <source>
        <dbReference type="SAM" id="MobiDB-lite"/>
    </source>
</evidence>
<dbReference type="InterPro" id="IPR000639">
    <property type="entry name" value="Epox_hydrolase-like"/>
</dbReference>
<keyword evidence="1" id="KW-0378">Hydrolase</keyword>
<dbReference type="InterPro" id="IPR000073">
    <property type="entry name" value="AB_hydrolase_1"/>
</dbReference>
<evidence type="ECO:0000256" key="1">
    <source>
        <dbReference type="ARBA" id="ARBA00022801"/>
    </source>
</evidence>
<dbReference type="InterPro" id="IPR031354">
    <property type="entry name" value="BRD4_CDT"/>
</dbReference>
<evidence type="ECO:0000313" key="6">
    <source>
        <dbReference type="Ensembl" id="ENSZALP00000008484.1"/>
    </source>
</evidence>
<feature type="compositionally biased region" description="Polar residues" evidence="3">
    <location>
        <begin position="11"/>
        <end position="36"/>
    </location>
</feature>
<sequence>MEKYKRPSCNAGLQAQPSSLTSSLQIHGSSELQQQPPNALQMLKCRSLNPSEQNTQTLSGKISAVPALCDAPDQQTPQSTPKTNESSVTHSRNVFPEVSNTIFQVDSADWSKQAEQTRHLDKSNKLQNKTSMRTADLISISREQSHCTPSDKSNDKNIPQPMSELLPRKDTELKTVDSWVSLCKTMKLPAPIKASAESFNQFRDAVLKRSGQVQEAKRSLGHAERELQNLPQENKRFVTTSVGPESTRLDAMAVPDCELEKEMPKSKLPEAQQRVLDQDRNLARKMEQERRRKEADSGLRFHYVAAGERGKPLMLLLHGFPEFWYSWRHQLREFKSEYRVVALDLRGYGETDAPPHKENYKLDCLIADIKDILESLGYNKCVLIGHDWGGMIAWLVAICYPEMVTKLIVVNFPHPSVFTEYILRHPSQLIKSGYFFFFQMPWFPEFMFTLNDFKVLKSLFTSQATGIGRKGCRLTAEDIEAYLYVFSQPGALTGPINHYRTLFSCLPLQNHEIIMPTLLLWGERDAFMEVEMAEITRIYVKNHFRLTILSEASHWLQQDQPDIVNKLIWTFLKEETKRKRE</sequence>
<dbReference type="SUPFAM" id="SSF53474">
    <property type="entry name" value="alpha/beta-Hydrolases"/>
    <property type="match status" value="1"/>
</dbReference>
<dbReference type="Gene3D" id="3.40.50.1820">
    <property type="entry name" value="alpha/beta hydrolase"/>
    <property type="match status" value="1"/>
</dbReference>
<dbReference type="InterPro" id="IPR029058">
    <property type="entry name" value="AB_hydrolase_fold"/>
</dbReference>
<dbReference type="Ensembl" id="ENSZALT00000011957.1">
    <property type="protein sequence ID" value="ENSZALP00000008484.1"/>
    <property type="gene ID" value="ENSZALG00000007387.1"/>
</dbReference>